<name>A0A8J8NPS6_HALGN</name>
<evidence type="ECO:0000313" key="3">
    <source>
        <dbReference type="Proteomes" id="UP000785679"/>
    </source>
</evidence>
<keyword evidence="3" id="KW-1185">Reference proteome</keyword>
<reference evidence="2" key="1">
    <citation type="submission" date="2019-06" db="EMBL/GenBank/DDBJ databases">
        <authorList>
            <person name="Zheng W."/>
        </authorList>
    </citation>
    <scope>NUCLEOTIDE SEQUENCE</scope>
    <source>
        <strain evidence="2">QDHG01</strain>
    </source>
</reference>
<dbReference type="PROSITE" id="PS51886">
    <property type="entry name" value="TLDC"/>
    <property type="match status" value="1"/>
</dbReference>
<protein>
    <recommendedName>
        <fullName evidence="1">TLDc domain-containing protein</fullName>
    </recommendedName>
</protein>
<evidence type="ECO:0000259" key="1">
    <source>
        <dbReference type="PROSITE" id="PS51886"/>
    </source>
</evidence>
<comment type="caution">
    <text evidence="2">The sequence shown here is derived from an EMBL/GenBank/DDBJ whole genome shotgun (WGS) entry which is preliminary data.</text>
</comment>
<proteinExistence type="predicted"/>
<dbReference type="Proteomes" id="UP000785679">
    <property type="component" value="Unassembled WGS sequence"/>
</dbReference>
<feature type="domain" description="TLDc" evidence="1">
    <location>
        <begin position="111"/>
        <end position="276"/>
    </location>
</feature>
<sequence length="276" mass="30803">MQQSIQNLHSQLKLLTENPEMSTSDSMKINMIRSDLDAIDVSLMFTSKLMISNRYQNPFLLTKLATGNIGTQVSEPGFIQLAEGSQNQMTDLMEQNKKLKEVIRKIVLPSAIINNEGLFNRMKDFFIQGGRELTQSKLLYKGSLHTFQASAFHERCDNKINTLVIIRTSGGKVIGGFTHQTWEGNGVWKKDESAWLFNIEAPSIFKVKKDCYAIHASSSTGPCFGSGSDLLVTSGCNKDCRSTAKSCSYDYNGKGNLFMNKQLAHFSASEIEVFQV</sequence>
<evidence type="ECO:0000313" key="2">
    <source>
        <dbReference type="EMBL" id="TNV79672.1"/>
    </source>
</evidence>
<gene>
    <name evidence="2" type="ORF">FGO68_gene1490</name>
</gene>
<dbReference type="Pfam" id="PF07534">
    <property type="entry name" value="TLD"/>
    <property type="match status" value="1"/>
</dbReference>
<organism evidence="2 3">
    <name type="scientific">Halteria grandinella</name>
    <dbReference type="NCBI Taxonomy" id="5974"/>
    <lineage>
        <taxon>Eukaryota</taxon>
        <taxon>Sar</taxon>
        <taxon>Alveolata</taxon>
        <taxon>Ciliophora</taxon>
        <taxon>Intramacronucleata</taxon>
        <taxon>Spirotrichea</taxon>
        <taxon>Stichotrichia</taxon>
        <taxon>Sporadotrichida</taxon>
        <taxon>Halteriidae</taxon>
        <taxon>Halteria</taxon>
    </lineage>
</organism>
<accession>A0A8J8NPS6</accession>
<dbReference type="EMBL" id="RRYP01008598">
    <property type="protein sequence ID" value="TNV79672.1"/>
    <property type="molecule type" value="Genomic_DNA"/>
</dbReference>
<dbReference type="InterPro" id="IPR006571">
    <property type="entry name" value="TLDc_dom"/>
</dbReference>
<dbReference type="OrthoDB" id="431168at2759"/>
<dbReference type="AlphaFoldDB" id="A0A8J8NPS6"/>